<reference evidence="3" key="1">
    <citation type="submission" date="2021-03" db="EMBL/GenBank/DDBJ databases">
        <title>Legionella lytica PCM 2298.</title>
        <authorList>
            <person name="Koper P."/>
        </authorList>
    </citation>
    <scope>NUCLEOTIDE SEQUENCE</scope>
    <source>
        <strain evidence="3">PCM 2298</strain>
    </source>
</reference>
<evidence type="ECO:0000313" key="4">
    <source>
        <dbReference type="Proteomes" id="UP001057474"/>
    </source>
</evidence>
<dbReference type="Pfam" id="PF13410">
    <property type="entry name" value="GST_C_2"/>
    <property type="match status" value="1"/>
</dbReference>
<dbReference type="InterPro" id="IPR050983">
    <property type="entry name" value="GST_Omega/HSP26"/>
</dbReference>
<dbReference type="PANTHER" id="PTHR43968:SF6">
    <property type="entry name" value="GLUTATHIONE S-TRANSFERASE OMEGA"/>
    <property type="match status" value="1"/>
</dbReference>
<dbReference type="Gene3D" id="1.20.1050.10">
    <property type="match status" value="1"/>
</dbReference>
<dbReference type="SFLD" id="SFLDS00019">
    <property type="entry name" value="Glutathione_Transferase_(cytos"/>
    <property type="match status" value="1"/>
</dbReference>
<dbReference type="PROSITE" id="PS50405">
    <property type="entry name" value="GST_CTER"/>
    <property type="match status" value="1"/>
</dbReference>
<dbReference type="RefSeq" id="WP_252581669.1">
    <property type="nucleotide sequence ID" value="NZ_CP071527.1"/>
</dbReference>
<dbReference type="SUPFAM" id="SSF52833">
    <property type="entry name" value="Thioredoxin-like"/>
    <property type="match status" value="1"/>
</dbReference>
<dbReference type="PROSITE" id="PS50404">
    <property type="entry name" value="GST_NTER"/>
    <property type="match status" value="1"/>
</dbReference>
<dbReference type="Pfam" id="PF13409">
    <property type="entry name" value="GST_N_2"/>
    <property type="match status" value="1"/>
</dbReference>
<dbReference type="CDD" id="cd03196">
    <property type="entry name" value="GST_C_5"/>
    <property type="match status" value="1"/>
</dbReference>
<evidence type="ECO:0000259" key="2">
    <source>
        <dbReference type="PROSITE" id="PS50405"/>
    </source>
</evidence>
<feature type="domain" description="GST N-terminal" evidence="1">
    <location>
        <begin position="13"/>
        <end position="92"/>
    </location>
</feature>
<dbReference type="InterPro" id="IPR040079">
    <property type="entry name" value="Glutathione_S-Trfase"/>
</dbReference>
<organism evidence="3 4">
    <name type="scientific">Legionella lytica</name>
    <dbReference type="NCBI Taxonomy" id="96232"/>
    <lineage>
        <taxon>Bacteria</taxon>
        <taxon>Pseudomonadati</taxon>
        <taxon>Pseudomonadota</taxon>
        <taxon>Gammaproteobacteria</taxon>
        <taxon>Legionellales</taxon>
        <taxon>Legionellaceae</taxon>
        <taxon>Legionella</taxon>
    </lineage>
</organism>
<dbReference type="EMBL" id="CP071527">
    <property type="protein sequence ID" value="USQ14823.1"/>
    <property type="molecule type" value="Genomic_DNA"/>
</dbReference>
<proteinExistence type="predicted"/>
<feature type="domain" description="GST C-terminal" evidence="2">
    <location>
        <begin position="95"/>
        <end position="215"/>
    </location>
</feature>
<accession>A0ABY4YAY9</accession>
<dbReference type="Gene3D" id="3.40.30.10">
    <property type="entry name" value="Glutaredoxin"/>
    <property type="match status" value="1"/>
</dbReference>
<name>A0ABY4YAY9_9GAMM</name>
<sequence length="217" mass="25205">MQTNNYPVVSIMDIPVLYTFRRCPYAIRARMTLAYAQIPVTQYEVDLKNKPIELLQHSPKGTVPVLVLPNNLVIDQSIDIMMWALKQSDPEGWLNPKLQATSDELISQNDTQFKPILDRYKYSQDPEVASNYREQAHRYLQELDSLLASRPYLLSEHISLADVALFPFIRQFGMVDQAWFAQSEYTHLQTWLHSFLDSELFLRVMQKTSLPKTTPPN</sequence>
<keyword evidence="4" id="KW-1185">Reference proteome</keyword>
<dbReference type="SUPFAM" id="SSF47616">
    <property type="entry name" value="GST C-terminal domain-like"/>
    <property type="match status" value="1"/>
</dbReference>
<gene>
    <name evidence="3" type="ORF">J2N86_05850</name>
</gene>
<dbReference type="InterPro" id="IPR036282">
    <property type="entry name" value="Glutathione-S-Trfase_C_sf"/>
</dbReference>
<dbReference type="Proteomes" id="UP001057474">
    <property type="component" value="Chromosome"/>
</dbReference>
<evidence type="ECO:0000313" key="3">
    <source>
        <dbReference type="EMBL" id="USQ14823.1"/>
    </source>
</evidence>
<evidence type="ECO:0000259" key="1">
    <source>
        <dbReference type="PROSITE" id="PS50404"/>
    </source>
</evidence>
<dbReference type="InterPro" id="IPR036249">
    <property type="entry name" value="Thioredoxin-like_sf"/>
</dbReference>
<dbReference type="InterPro" id="IPR004045">
    <property type="entry name" value="Glutathione_S-Trfase_N"/>
</dbReference>
<dbReference type="PANTHER" id="PTHR43968">
    <property type="match status" value="1"/>
</dbReference>
<protein>
    <submittedName>
        <fullName evidence="3">Glutathione S-transferase</fullName>
    </submittedName>
</protein>
<dbReference type="InterPro" id="IPR010987">
    <property type="entry name" value="Glutathione-S-Trfase_C-like"/>
</dbReference>